<dbReference type="AlphaFoldDB" id="A0A315Y1X3"/>
<reference evidence="1 2" key="1">
    <citation type="submission" date="2018-05" db="EMBL/GenBank/DDBJ databases">
        <title>The Hungate 1000. A catalogue of reference genomes from the rumen microbiome.</title>
        <authorList>
            <person name="Kelly W."/>
        </authorList>
    </citation>
    <scope>NUCLEOTIDE SEQUENCE [LARGE SCALE GENOMIC DNA]</scope>
    <source>
        <strain evidence="1 2">SAb67</strain>
    </source>
</reference>
<dbReference type="EMBL" id="QGDI01000003">
    <property type="protein sequence ID" value="PWJ13980.1"/>
    <property type="molecule type" value="Genomic_DNA"/>
</dbReference>
<proteinExistence type="predicted"/>
<accession>A0A315Y1X3</accession>
<protein>
    <submittedName>
        <fullName evidence="1">Uncharacterized protein</fullName>
    </submittedName>
</protein>
<dbReference type="RefSeq" id="WP_109725767.1">
    <property type="nucleotide sequence ID" value="NZ_QGDI01000003.1"/>
</dbReference>
<evidence type="ECO:0000313" key="1">
    <source>
        <dbReference type="EMBL" id="PWJ13980.1"/>
    </source>
</evidence>
<dbReference type="Proteomes" id="UP000245720">
    <property type="component" value="Unassembled WGS sequence"/>
</dbReference>
<name>A0A315Y1X3_RUMFL</name>
<comment type="caution">
    <text evidence="1">The sequence shown here is derived from an EMBL/GenBank/DDBJ whole genome shotgun (WGS) entry which is preliminary data.</text>
</comment>
<evidence type="ECO:0000313" key="2">
    <source>
        <dbReference type="Proteomes" id="UP000245720"/>
    </source>
</evidence>
<sequence>MKRGITVEFDYSDDGYWVEKKRGSLTIEEIAQAINEYHGEDRYFFMIDTNAPEGWYDNYNLNGDYEPKGDCVKVYSFDAMKRLTGASK</sequence>
<organism evidence="1 2">
    <name type="scientific">Ruminococcus flavefaciens</name>
    <dbReference type="NCBI Taxonomy" id="1265"/>
    <lineage>
        <taxon>Bacteria</taxon>
        <taxon>Bacillati</taxon>
        <taxon>Bacillota</taxon>
        <taxon>Clostridia</taxon>
        <taxon>Eubacteriales</taxon>
        <taxon>Oscillospiraceae</taxon>
        <taxon>Ruminococcus</taxon>
    </lineage>
</organism>
<gene>
    <name evidence="1" type="ORF">IE37_00911</name>
</gene>
<dbReference type="OrthoDB" id="1957600at2"/>